<dbReference type="GO" id="GO:0061503">
    <property type="term" value="F:tRNA threonylcarbamoyladenosine dehydratase"/>
    <property type="evidence" value="ECO:0007669"/>
    <property type="project" value="TreeGrafter"/>
</dbReference>
<feature type="domain" description="THIF-type NAD/FAD binding fold" evidence="1">
    <location>
        <begin position="18"/>
        <end position="248"/>
    </location>
</feature>
<dbReference type="InterPro" id="IPR045886">
    <property type="entry name" value="ThiF/MoeB/HesA"/>
</dbReference>
<reference evidence="2 3" key="1">
    <citation type="submission" date="2018-06" db="EMBL/GenBank/DDBJ databases">
        <authorList>
            <consortium name="Pathogen Informatics"/>
            <person name="Doyle S."/>
        </authorList>
    </citation>
    <scope>NUCLEOTIDE SEQUENCE [LARGE SCALE GENOMIC DNA]</scope>
    <source>
        <strain evidence="2 3">NCTC11546</strain>
    </source>
</reference>
<dbReference type="InterPro" id="IPR000594">
    <property type="entry name" value="ThiF_NAD_FAD-bd"/>
</dbReference>
<dbReference type="GO" id="GO:0061504">
    <property type="term" value="P:cyclic threonylcarbamoyladenosine biosynthetic process"/>
    <property type="evidence" value="ECO:0007669"/>
    <property type="project" value="TreeGrafter"/>
</dbReference>
<dbReference type="GO" id="GO:0061605">
    <property type="term" value="F:molybdopterin-synthase adenylyltransferase activity"/>
    <property type="evidence" value="ECO:0007669"/>
    <property type="project" value="UniProtKB-EC"/>
</dbReference>
<dbReference type="Pfam" id="PF00899">
    <property type="entry name" value="ThiF"/>
    <property type="match status" value="1"/>
</dbReference>
<dbReference type="Gene3D" id="3.40.50.720">
    <property type="entry name" value="NAD(P)-binding Rossmann-like Domain"/>
    <property type="match status" value="1"/>
</dbReference>
<keyword evidence="2" id="KW-0548">Nucleotidyltransferase</keyword>
<name>A0A2X2RN38_CAPOC</name>
<dbReference type="AlphaFoldDB" id="A0A2X2RN38"/>
<dbReference type="GO" id="GO:0008641">
    <property type="term" value="F:ubiquitin-like modifier activating enzyme activity"/>
    <property type="evidence" value="ECO:0007669"/>
    <property type="project" value="InterPro"/>
</dbReference>
<keyword evidence="2" id="KW-0808">Transferase</keyword>
<dbReference type="PANTHER" id="PTHR43267">
    <property type="entry name" value="TRNA THREONYLCARBAMOYLADENOSINE DEHYDRATASE"/>
    <property type="match status" value="1"/>
</dbReference>
<sequence length="254" mass="28041">MGLFLNMNNHWLERTELLIKQQGITTLQNAHILIAGLGGVGSYAAEFVTRAGVGALTIVDADTVSLSNINRQLPALHSTIGQAKTEVMRARLLDINPELKLTVIHEFLTPERAWEIVTPDFDYVIDCIDSITPKLNLILAAKRKHVKLVSCMGAGGATDVSQIKVTDLMKTYNCPLAKFIRKRLKNERIHSGIKAVFSSEIVSKDSMQRTEGLDYKKSFYGTISFMPAAFGLHAAATAVNYLLAKQQNKENVNL</sequence>
<dbReference type="CDD" id="cd00755">
    <property type="entry name" value="YgdL_like"/>
    <property type="match status" value="1"/>
</dbReference>
<dbReference type="PANTHER" id="PTHR43267:SF1">
    <property type="entry name" value="TRNA THREONYLCARBAMOYLADENOSINE DEHYDRATASE"/>
    <property type="match status" value="1"/>
</dbReference>
<dbReference type="SUPFAM" id="SSF69572">
    <property type="entry name" value="Activating enzymes of the ubiquitin-like proteins"/>
    <property type="match status" value="1"/>
</dbReference>
<gene>
    <name evidence="2" type="primary">moeB</name>
    <name evidence="2" type="ORF">NCTC11546_01289</name>
</gene>
<proteinExistence type="predicted"/>
<organism evidence="2 3">
    <name type="scientific">Capnocytophaga ochracea</name>
    <dbReference type="NCBI Taxonomy" id="1018"/>
    <lineage>
        <taxon>Bacteria</taxon>
        <taxon>Pseudomonadati</taxon>
        <taxon>Bacteroidota</taxon>
        <taxon>Flavobacteriia</taxon>
        <taxon>Flavobacteriales</taxon>
        <taxon>Flavobacteriaceae</taxon>
        <taxon>Capnocytophaga</taxon>
    </lineage>
</organism>
<protein>
    <submittedName>
        <fullName evidence="2">Molybdopterin-synthase adenylyltransferase</fullName>
        <ecNumber evidence="2">2.7.7.80</ecNumber>
    </submittedName>
</protein>
<evidence type="ECO:0000313" key="2">
    <source>
        <dbReference type="EMBL" id="SQA78063.1"/>
    </source>
</evidence>
<dbReference type="EMBL" id="UARG01000017">
    <property type="protein sequence ID" value="SQA78063.1"/>
    <property type="molecule type" value="Genomic_DNA"/>
</dbReference>
<dbReference type="InterPro" id="IPR035985">
    <property type="entry name" value="Ubiquitin-activating_enz"/>
</dbReference>
<dbReference type="EC" id="2.7.7.80" evidence="2"/>
<evidence type="ECO:0000259" key="1">
    <source>
        <dbReference type="Pfam" id="PF00899"/>
    </source>
</evidence>
<evidence type="ECO:0000313" key="3">
    <source>
        <dbReference type="Proteomes" id="UP000249891"/>
    </source>
</evidence>
<accession>A0A2X2RN38</accession>
<dbReference type="Proteomes" id="UP000249891">
    <property type="component" value="Unassembled WGS sequence"/>
</dbReference>